<dbReference type="EMBL" id="DS549671">
    <property type="protein sequence ID" value="EDR25073.1"/>
    <property type="molecule type" value="Genomic_DNA"/>
</dbReference>
<dbReference type="Pfam" id="PF13768">
    <property type="entry name" value="VWA_3"/>
    <property type="match status" value="1"/>
</dbReference>
<dbReference type="PANTHER" id="PTHR45737:SF6">
    <property type="entry name" value="VON WILLEBRAND FACTOR A DOMAIN-CONTAINING PROTEIN 5A"/>
    <property type="match status" value="1"/>
</dbReference>
<dbReference type="PANTHER" id="PTHR45737">
    <property type="entry name" value="VON WILLEBRAND FACTOR A DOMAIN-CONTAINING PROTEIN 5A"/>
    <property type="match status" value="1"/>
</dbReference>
<feature type="domain" description="VWFA" evidence="1">
    <location>
        <begin position="213"/>
        <end position="386"/>
    </location>
</feature>
<dbReference type="KEGG" id="edi:EDI_127770"/>
<dbReference type="InterPro" id="IPR036465">
    <property type="entry name" value="vWFA_dom_sf"/>
</dbReference>
<dbReference type="PROSITE" id="PS50234">
    <property type="entry name" value="VWFA"/>
    <property type="match status" value="1"/>
</dbReference>
<proteinExistence type="predicted"/>
<keyword evidence="4" id="KW-1185">Reference proteome</keyword>
<dbReference type="Proteomes" id="UP000008076">
    <property type="component" value="Unassembled WGS sequence"/>
</dbReference>
<evidence type="ECO:0000313" key="4">
    <source>
        <dbReference type="Proteomes" id="UP000008076"/>
    </source>
</evidence>
<evidence type="ECO:0008006" key="5">
    <source>
        <dbReference type="Google" id="ProtNLM"/>
    </source>
</evidence>
<protein>
    <recommendedName>
        <fullName evidence="5">VWFA domain-containing protein</fullName>
    </recommendedName>
</protein>
<gene>
    <name evidence="3" type="ORF">EDI_127770</name>
</gene>
<evidence type="ECO:0000259" key="2">
    <source>
        <dbReference type="PROSITE" id="PS51468"/>
    </source>
</evidence>
<dbReference type="GeneID" id="5883682"/>
<dbReference type="RefSeq" id="XP_001738586.1">
    <property type="nucleotide sequence ID" value="XM_001738534.1"/>
</dbReference>
<feature type="domain" description="VIT" evidence="2">
    <location>
        <begin position="1"/>
        <end position="128"/>
    </location>
</feature>
<dbReference type="OMA" id="FNVIRFD"/>
<evidence type="ECO:0000313" key="3">
    <source>
        <dbReference type="EMBL" id="EDR25073.1"/>
    </source>
</evidence>
<dbReference type="InterPro" id="IPR013694">
    <property type="entry name" value="VIT"/>
</dbReference>
<dbReference type="AlphaFoldDB" id="B0EK65"/>
<dbReference type="SMART" id="SM00327">
    <property type="entry name" value="VWA"/>
    <property type="match status" value="1"/>
</dbReference>
<dbReference type="InterPro" id="IPR002035">
    <property type="entry name" value="VWF_A"/>
</dbReference>
<dbReference type="SMART" id="SM00609">
    <property type="entry name" value="VIT"/>
    <property type="match status" value="1"/>
</dbReference>
<dbReference type="SUPFAM" id="SSF53300">
    <property type="entry name" value="vWA-like"/>
    <property type="match status" value="1"/>
</dbReference>
<dbReference type="OrthoDB" id="30900at2759"/>
<dbReference type="Pfam" id="PF08487">
    <property type="entry name" value="VIT"/>
    <property type="match status" value="1"/>
</dbReference>
<dbReference type="VEuPathDB" id="AmoebaDB:EDI_127770"/>
<dbReference type="PROSITE" id="PS51468">
    <property type="entry name" value="VIT"/>
    <property type="match status" value="1"/>
</dbReference>
<organism evidence="4">
    <name type="scientific">Entamoeba dispar (strain ATCC PRA-260 / SAW760)</name>
    <dbReference type="NCBI Taxonomy" id="370354"/>
    <lineage>
        <taxon>Eukaryota</taxon>
        <taxon>Amoebozoa</taxon>
        <taxon>Evosea</taxon>
        <taxon>Archamoebae</taxon>
        <taxon>Mastigamoebida</taxon>
        <taxon>Entamoebidae</taxon>
        <taxon>Entamoeba</taxon>
    </lineage>
</organism>
<dbReference type="eggNOG" id="ENOG502QRPK">
    <property type="taxonomic scope" value="Eukaryota"/>
</dbReference>
<dbReference type="Gene3D" id="3.40.50.410">
    <property type="entry name" value="von Willebrand factor, type A domain"/>
    <property type="match status" value="1"/>
</dbReference>
<evidence type="ECO:0000259" key="1">
    <source>
        <dbReference type="PROSITE" id="PS50234"/>
    </source>
</evidence>
<accession>B0EK65</accession>
<name>B0EK65_ENTDS</name>
<sequence>MLFFGRVISQEKQVRLTSINFEIETIGNNAKVKAIHSILNESNNDCNVSISMTLDDESAVTGYSIKTVNGEFESELKEKEQAKIEQSDATTNGYSSSIMEQVDDTTFSILLGLVNKHSEVTFSIEYLTHMEIQEEELIIKIPNLIESKEKYQIPYSIKIIGSSKFSFKGILSGEEEINVPLNGDLIFGMKDEDTDEVVISSTFINKEKEGDINIIFICDRSGSMYGEGINALRNMLQLFLRQLPLKSKFEIISFGSKYDFMFKEMVEYNEDTLKNASNRISEFEANYGGTSMDAPLKALIDNNTEKCHIILLTDGYVDNKINTIEYIHNLSKKNSLHGVGLGRSCDIELIRNIGRIGNGISVISKNVNLLKKEVSKITERILIPTINKCQIEWNIKGEIIPKEINNFYGMITCYIQCKEEIKEGQKIESEIKGICREKEIIYKNTKNIKITKGVILHQLMAFNQIRKLEVENKKEEAKKLSMKYHILCKETAFIAIDKTTKKEVEFIKNIKLNEMCHKQSSLRPTMFFDSCCENDALEEDMSEDEEVFENESSKCELLCCNCGYHPSVEYEYSNGTEDMSDSVNSPVTTNITKQIAQPMINLKSYGECSNLCGEEKKEFSCDSVNKEIVFEKIIKCQKADGEFVGVQEIIKEITTIQSNNIDNEVIQTFFVIQLLKEKFPENKVEWKLIVKKSENWLASKPAISEEIKNRIISLTKLIKL</sequence>
<reference evidence="4" key="1">
    <citation type="submission" date="2007-12" db="EMBL/GenBank/DDBJ databases">
        <title>Annotation of Entamoeba dispar SAW760.</title>
        <authorList>
            <person name="Lorenzi H."/>
            <person name="Inman J."/>
            <person name="Schobel S."/>
            <person name="Amedeo P."/>
            <person name="Caler E."/>
        </authorList>
    </citation>
    <scope>NUCLEOTIDE SEQUENCE [LARGE SCALE GENOMIC DNA]</scope>
    <source>
        <strain evidence="4">ATCC PRA-260 / SAW760</strain>
    </source>
</reference>